<dbReference type="EMBL" id="QKWP01002113">
    <property type="protein sequence ID" value="RIB04758.1"/>
    <property type="molecule type" value="Genomic_DNA"/>
</dbReference>
<dbReference type="InterPro" id="IPR006703">
    <property type="entry name" value="G_AIG1"/>
</dbReference>
<dbReference type="Proteomes" id="UP000266673">
    <property type="component" value="Unassembled WGS sequence"/>
</dbReference>
<dbReference type="InterPro" id="IPR020864">
    <property type="entry name" value="MACPF"/>
</dbReference>
<evidence type="ECO:0000313" key="4">
    <source>
        <dbReference type="EMBL" id="RIB04758.1"/>
    </source>
</evidence>
<feature type="domain" description="AIG1-type G" evidence="3">
    <location>
        <begin position="60"/>
        <end position="213"/>
    </location>
</feature>
<dbReference type="Pfam" id="PF04548">
    <property type="entry name" value="AIG1"/>
    <property type="match status" value="1"/>
</dbReference>
<evidence type="ECO:0000259" key="3">
    <source>
        <dbReference type="Pfam" id="PF04548"/>
    </source>
</evidence>
<accession>A0A397U6R0</accession>
<keyword evidence="5" id="KW-1185">Reference proteome</keyword>
<dbReference type="GO" id="GO:0005525">
    <property type="term" value="F:GTP binding"/>
    <property type="evidence" value="ECO:0007669"/>
    <property type="project" value="InterPro"/>
</dbReference>
<dbReference type="Gene3D" id="3.40.50.300">
    <property type="entry name" value="P-loop containing nucleotide triphosphate hydrolases"/>
    <property type="match status" value="1"/>
</dbReference>
<evidence type="ECO:0000256" key="1">
    <source>
        <dbReference type="ARBA" id="ARBA00022741"/>
    </source>
</evidence>
<reference evidence="4 5" key="1">
    <citation type="submission" date="2018-06" db="EMBL/GenBank/DDBJ databases">
        <title>Comparative genomics reveals the genomic features of Rhizophagus irregularis, R. cerebriforme, R. diaphanum and Gigaspora rosea, and their symbiotic lifestyle signature.</title>
        <authorList>
            <person name="Morin E."/>
            <person name="San Clemente H."/>
            <person name="Chen E.C.H."/>
            <person name="De La Providencia I."/>
            <person name="Hainaut M."/>
            <person name="Kuo A."/>
            <person name="Kohler A."/>
            <person name="Murat C."/>
            <person name="Tang N."/>
            <person name="Roy S."/>
            <person name="Loubradou J."/>
            <person name="Henrissat B."/>
            <person name="Grigoriev I.V."/>
            <person name="Corradi N."/>
            <person name="Roux C."/>
            <person name="Martin F.M."/>
        </authorList>
    </citation>
    <scope>NUCLEOTIDE SEQUENCE [LARGE SCALE GENOMIC DNA]</scope>
    <source>
        <strain evidence="4 5">DAOM 194757</strain>
    </source>
</reference>
<keyword evidence="1" id="KW-0547">Nucleotide-binding</keyword>
<protein>
    <submittedName>
        <fullName evidence="4">MAC/Perforin domain-containing protein</fullName>
    </submittedName>
</protein>
<gene>
    <name evidence="4" type="ORF">C2G38_2221460</name>
</gene>
<comment type="caution">
    <text evidence="4">The sequence shown here is derived from an EMBL/GenBank/DDBJ whole genome shotgun (WGS) entry which is preliminary data.</text>
</comment>
<evidence type="ECO:0000259" key="2">
    <source>
        <dbReference type="Pfam" id="PF01823"/>
    </source>
</evidence>
<dbReference type="AlphaFoldDB" id="A0A397U6R0"/>
<proteinExistence type="predicted"/>
<evidence type="ECO:0000313" key="5">
    <source>
        <dbReference type="Proteomes" id="UP000266673"/>
    </source>
</evidence>
<dbReference type="SUPFAM" id="SSF52540">
    <property type="entry name" value="P-loop containing nucleoside triphosphate hydrolases"/>
    <property type="match status" value="1"/>
</dbReference>
<sequence length="573" mass="64714">MVDIKNVPIVIPFENKPKKLHNYLHREQDEVGNINYYEHEGILSAFNAIEAKLSPNCAYILLLGMSGAGKSSTINSLFGKEIAATGFGKSQTKDTIEFKDQINDSRLGIKNLEISIIDGPGFEDTKGIEEDAKNILCYKRFLETHPQLSSVRPNIIMIIANIIDTRLGNSENMETQFARMLKGIKVGLGDKILDHKRPSVIFVLTHLQSLPPGILKERESLQIALVKKMSANVLGIIDPPEVTVKNDPANWGLKRDGDWYVMSNAIKLGVDDSEVKKIIDNKFSSLSMEAKKDLGDGTPNKVASFLKTNKIYSIQEIPNGDEFLELFAYYPRNSANLLPFLKQTFQREATEIHIYPEVGKCYNIFKDSIASFSVFQFEEYTVSSMGSKVPPEVYIININENFTRCELFKNKQDYAHKRLSDLGLSIDSSFTFTNSDLRHGYSLNSSEPTFLIECHCFKFTLKIDKLKLAQHFKDDIDALPSTYDKGDEDNLNKWKNFLEKYGTHVIQSAWAGGDCIAKLKVAQSDVNNHKLIMAQLKSSIFNIGTQLKIEEFKNNEQAINVGDHNEIQIKMKL</sequence>
<dbReference type="Pfam" id="PF01823">
    <property type="entry name" value="MACPF"/>
    <property type="match status" value="1"/>
</dbReference>
<organism evidence="4 5">
    <name type="scientific">Gigaspora rosea</name>
    <dbReference type="NCBI Taxonomy" id="44941"/>
    <lineage>
        <taxon>Eukaryota</taxon>
        <taxon>Fungi</taxon>
        <taxon>Fungi incertae sedis</taxon>
        <taxon>Mucoromycota</taxon>
        <taxon>Glomeromycotina</taxon>
        <taxon>Glomeromycetes</taxon>
        <taxon>Diversisporales</taxon>
        <taxon>Gigasporaceae</taxon>
        <taxon>Gigaspora</taxon>
    </lineage>
</organism>
<name>A0A397U6R0_9GLOM</name>
<dbReference type="OrthoDB" id="2438774at2759"/>
<feature type="domain" description="MACPF" evidence="2">
    <location>
        <begin position="453"/>
        <end position="558"/>
    </location>
</feature>
<dbReference type="InterPro" id="IPR027417">
    <property type="entry name" value="P-loop_NTPase"/>
</dbReference>